<dbReference type="EMBL" id="RBKS01000001">
    <property type="protein sequence ID" value="RKR73635.1"/>
    <property type="molecule type" value="Genomic_DNA"/>
</dbReference>
<keyword evidence="3" id="KW-1185">Reference proteome</keyword>
<evidence type="ECO:0000259" key="1">
    <source>
        <dbReference type="SMART" id="SM00849"/>
    </source>
</evidence>
<comment type="caution">
    <text evidence="2">The sequence shown here is derived from an EMBL/GenBank/DDBJ whole genome shotgun (WGS) entry which is preliminary data.</text>
</comment>
<dbReference type="InterPro" id="IPR001279">
    <property type="entry name" value="Metallo-B-lactamas"/>
</dbReference>
<dbReference type="RefSeq" id="WP_121368481.1">
    <property type="nucleotide sequence ID" value="NZ_RBKS01000001.1"/>
</dbReference>
<dbReference type="Proteomes" id="UP000280008">
    <property type="component" value="Unassembled WGS sequence"/>
</dbReference>
<accession>A0A495IEQ8</accession>
<dbReference type="InterPro" id="IPR050114">
    <property type="entry name" value="UPF0173_UPF0282_UlaG_hydrolase"/>
</dbReference>
<dbReference type="PANTHER" id="PTHR43546">
    <property type="entry name" value="UPF0173 METAL-DEPENDENT HYDROLASE MJ1163-RELATED"/>
    <property type="match status" value="1"/>
</dbReference>
<dbReference type="InterPro" id="IPR036866">
    <property type="entry name" value="RibonucZ/Hydroxyglut_hydro"/>
</dbReference>
<dbReference type="Pfam" id="PF13483">
    <property type="entry name" value="Lactamase_B_3"/>
    <property type="match status" value="1"/>
</dbReference>
<dbReference type="PANTHER" id="PTHR43546:SF3">
    <property type="entry name" value="UPF0173 METAL-DEPENDENT HYDROLASE MJ1163"/>
    <property type="match status" value="1"/>
</dbReference>
<evidence type="ECO:0000313" key="2">
    <source>
        <dbReference type="EMBL" id="RKR73635.1"/>
    </source>
</evidence>
<name>A0A495IEQ8_9MICO</name>
<organism evidence="2 3">
    <name type="scientific">Frondihabitans australicus</name>
    <dbReference type="NCBI Taxonomy" id="386892"/>
    <lineage>
        <taxon>Bacteria</taxon>
        <taxon>Bacillati</taxon>
        <taxon>Actinomycetota</taxon>
        <taxon>Actinomycetes</taxon>
        <taxon>Micrococcales</taxon>
        <taxon>Microbacteriaceae</taxon>
        <taxon>Frondihabitans</taxon>
    </lineage>
</organism>
<proteinExistence type="predicted"/>
<dbReference type="Gene3D" id="3.60.15.10">
    <property type="entry name" value="Ribonuclease Z/Hydroxyacylglutathione hydrolase-like"/>
    <property type="match status" value="1"/>
</dbReference>
<reference evidence="2 3" key="1">
    <citation type="submission" date="2018-10" db="EMBL/GenBank/DDBJ databases">
        <title>Sequencing the genomes of 1000 actinobacteria strains.</title>
        <authorList>
            <person name="Klenk H.-P."/>
        </authorList>
    </citation>
    <scope>NUCLEOTIDE SEQUENCE [LARGE SCALE GENOMIC DNA]</scope>
    <source>
        <strain evidence="2 3">DSM 17894</strain>
    </source>
</reference>
<dbReference type="OrthoDB" id="3190691at2"/>
<gene>
    <name evidence="2" type="ORF">C8E83_0728</name>
</gene>
<evidence type="ECO:0000313" key="3">
    <source>
        <dbReference type="Proteomes" id="UP000280008"/>
    </source>
</evidence>
<dbReference type="SUPFAM" id="SSF56281">
    <property type="entry name" value="Metallo-hydrolase/oxidoreductase"/>
    <property type="match status" value="1"/>
</dbReference>
<dbReference type="SMART" id="SM00849">
    <property type="entry name" value="Lactamase_B"/>
    <property type="match status" value="1"/>
</dbReference>
<dbReference type="AlphaFoldDB" id="A0A495IEQ8"/>
<sequence>MQVTKYEHAALVLDEGGRRLVIDPGGFTRSLGDVSAVDGIVITHEHPDHWTPAQLAALVAANPSARVFGPAGVAAAVAAADLGIDVDVVADGDTRAVGPFSLRFAGTHHALIHSSIPIIDNTGVLVNGTLFHPGDSYTLPPVGGVVLAAPVGAPWLKISEAMDYVAAASPSKLFPIHEWTLSPTGLGMHLDRLRSMVEPAGAEVVTLAPGDTLDV</sequence>
<protein>
    <submittedName>
        <fullName evidence="2">L-ascorbate metabolism protein UlaG (Beta-lactamase superfamily)</fullName>
    </submittedName>
</protein>
<feature type="domain" description="Metallo-beta-lactamase" evidence="1">
    <location>
        <begin position="6"/>
        <end position="177"/>
    </location>
</feature>